<dbReference type="KEGG" id="vg:16205045"/>
<protein>
    <submittedName>
        <fullName evidence="1">Uncharacterized protein</fullName>
    </submittedName>
</protein>
<dbReference type="Proteomes" id="UP000012999">
    <property type="component" value="Segment"/>
</dbReference>
<accession>M9UXK8</accession>
<dbReference type="EMBL" id="KC801932">
    <property type="protein sequence ID" value="AGJ71525.1"/>
    <property type="molecule type" value="Genomic_DNA"/>
</dbReference>
<dbReference type="GeneID" id="16205045"/>
<reference evidence="1" key="1">
    <citation type="submission" date="2013-03" db="EMBL/GenBank/DDBJ databases">
        <authorList>
            <person name="Kushkina A.I."/>
            <person name="Tovkach F.I."/>
            <person name="Comeau A.M."/>
            <person name="Kostetskii I.E."/>
            <person name="Lisovskiy I."/>
            <person name="Ostapchuk A.M."/>
            <person name="Voychuk S.I."/>
            <person name="Gorb T.Y."/>
            <person name="Romanyuk L.V."/>
        </authorList>
    </citation>
    <scope>NUCLEOTIDE SEQUENCE [LARGE SCALE GENOMIC DNA]</scope>
</reference>
<organism evidence="1 2">
    <name type="scientific">Escherichia phage Lw1</name>
    <dbReference type="NCBI Taxonomy" id="1307804"/>
    <lineage>
        <taxon>Viruses</taxon>
        <taxon>Duplodnaviria</taxon>
        <taxon>Heunggongvirae</taxon>
        <taxon>Uroviricota</taxon>
        <taxon>Caudoviricetes</taxon>
        <taxon>Pantevenvirales</taxon>
        <taxon>Straboviridae</taxon>
        <taxon>Pseudotevenvirus</taxon>
        <taxon>Pseudotevenvirus lw1</taxon>
    </lineage>
</organism>
<evidence type="ECO:0000313" key="1">
    <source>
        <dbReference type="EMBL" id="AGJ71525.1"/>
    </source>
</evidence>
<proteinExistence type="predicted"/>
<evidence type="ECO:0000313" key="2">
    <source>
        <dbReference type="Proteomes" id="UP000012999"/>
    </source>
</evidence>
<dbReference type="RefSeq" id="YP_008060640.1">
    <property type="nucleotide sequence ID" value="NC_021344.2"/>
</dbReference>
<keyword evidence="2" id="KW-1185">Reference proteome</keyword>
<name>M9UXK8_9CAUD</name>
<sequence>MNIYTLETVSHDYYELVDLKATSVSIHVIIDEMKRLEKVKCTCAYYSVSIYDGFTGKLLCNATVSKKDIPTITKDLINFEDAQ</sequence>
<gene>
    <name evidence="1" type="ORF">Lw1_gp117</name>
</gene>